<dbReference type="Proteomes" id="UP000254287">
    <property type="component" value="Unassembled WGS sequence"/>
</dbReference>
<keyword evidence="2" id="KW-0732">Signal</keyword>
<dbReference type="AlphaFoldDB" id="A0A376D0V8"/>
<feature type="chain" id="PRO_5016829909" evidence="2">
    <location>
        <begin position="31"/>
        <end position="203"/>
    </location>
</feature>
<evidence type="ECO:0000313" key="4">
    <source>
        <dbReference type="EMBL" id="STC79765.1"/>
    </source>
</evidence>
<feature type="domain" description="DUF306" evidence="3">
    <location>
        <begin position="101"/>
        <end position="186"/>
    </location>
</feature>
<dbReference type="InterPro" id="IPR005184">
    <property type="entry name" value="DUF306_Meta_HslJ"/>
</dbReference>
<reference evidence="4 5" key="1">
    <citation type="submission" date="2018-06" db="EMBL/GenBank/DDBJ databases">
        <authorList>
            <consortium name="Pathogen Informatics"/>
            <person name="Doyle S."/>
        </authorList>
    </citation>
    <scope>NUCLEOTIDE SEQUENCE [LARGE SCALE GENOMIC DNA]</scope>
    <source>
        <strain evidence="4 5">NCTC10289</strain>
    </source>
</reference>
<evidence type="ECO:0000256" key="1">
    <source>
        <dbReference type="SAM" id="MobiDB-lite"/>
    </source>
</evidence>
<dbReference type="EMBL" id="UFXP01000001">
    <property type="protein sequence ID" value="STC79765.1"/>
    <property type="molecule type" value="Genomic_DNA"/>
</dbReference>
<dbReference type="Pfam" id="PF03724">
    <property type="entry name" value="META"/>
    <property type="match status" value="1"/>
</dbReference>
<accession>A0A376D0V8</accession>
<feature type="region of interest" description="Disordered" evidence="1">
    <location>
        <begin position="51"/>
        <end position="73"/>
    </location>
</feature>
<evidence type="ECO:0000313" key="5">
    <source>
        <dbReference type="Proteomes" id="UP000254287"/>
    </source>
</evidence>
<gene>
    <name evidence="4" type="ORF">NCTC10289_01935</name>
</gene>
<dbReference type="Gene3D" id="2.40.128.270">
    <property type="match status" value="1"/>
</dbReference>
<sequence>MLSLRFKKVTIATTFAALAGTALGTGVASAAEPSSGISFGSSSGELAHMSSTLFGSSKPAPENPEDPEAPEGSDLIEKVGDIEGLTEPLTAEQAKEVLNGSFVAKKNDKIGLSFQPDGTVGVSDGCNPGKGTWTVAEDTGVLEINDVVTIMRACEPGVMVDVRDFNVIVPKKPQVYSIDDTTIALVKDGKAIQFVKVDTPEEK</sequence>
<proteinExistence type="predicted"/>
<protein>
    <submittedName>
        <fullName evidence="4">META domain</fullName>
    </submittedName>
</protein>
<dbReference type="RefSeq" id="WP_115022977.1">
    <property type="nucleotide sequence ID" value="NZ_CP069533.1"/>
</dbReference>
<name>A0A376D0V8_9CORY</name>
<organism evidence="4 5">
    <name type="scientific">Corynebacterium minutissimum</name>
    <dbReference type="NCBI Taxonomy" id="38301"/>
    <lineage>
        <taxon>Bacteria</taxon>
        <taxon>Bacillati</taxon>
        <taxon>Actinomycetota</taxon>
        <taxon>Actinomycetes</taxon>
        <taxon>Mycobacteriales</taxon>
        <taxon>Corynebacteriaceae</taxon>
        <taxon>Corynebacterium</taxon>
    </lineage>
</organism>
<dbReference type="InterPro" id="IPR038670">
    <property type="entry name" value="HslJ-like_sf"/>
</dbReference>
<feature type="signal peptide" evidence="2">
    <location>
        <begin position="1"/>
        <end position="30"/>
    </location>
</feature>
<evidence type="ECO:0000256" key="2">
    <source>
        <dbReference type="SAM" id="SignalP"/>
    </source>
</evidence>
<evidence type="ECO:0000259" key="3">
    <source>
        <dbReference type="Pfam" id="PF03724"/>
    </source>
</evidence>